<gene>
    <name evidence="2" type="ORF">NBR_LOCUS22783</name>
</gene>
<reference evidence="2 3" key="2">
    <citation type="submission" date="2018-11" db="EMBL/GenBank/DDBJ databases">
        <authorList>
            <consortium name="Pathogen Informatics"/>
        </authorList>
    </citation>
    <scope>NUCLEOTIDE SEQUENCE [LARGE SCALE GENOMIC DNA]</scope>
</reference>
<name>A0A0N4YZW0_NIPBR</name>
<dbReference type="AlphaFoldDB" id="A0A0N4YZW0"/>
<organism evidence="4">
    <name type="scientific">Nippostrongylus brasiliensis</name>
    <name type="common">Rat hookworm</name>
    <dbReference type="NCBI Taxonomy" id="27835"/>
    <lineage>
        <taxon>Eukaryota</taxon>
        <taxon>Metazoa</taxon>
        <taxon>Ecdysozoa</taxon>
        <taxon>Nematoda</taxon>
        <taxon>Chromadorea</taxon>
        <taxon>Rhabditida</taxon>
        <taxon>Rhabditina</taxon>
        <taxon>Rhabditomorpha</taxon>
        <taxon>Strongyloidea</taxon>
        <taxon>Heligmosomidae</taxon>
        <taxon>Nippostrongylus</taxon>
    </lineage>
</organism>
<dbReference type="STRING" id="27835.A0A0N4YZW0"/>
<keyword evidence="1" id="KW-1133">Transmembrane helix</keyword>
<feature type="transmembrane region" description="Helical" evidence="1">
    <location>
        <begin position="12"/>
        <end position="33"/>
    </location>
</feature>
<evidence type="ECO:0000313" key="3">
    <source>
        <dbReference type="Proteomes" id="UP000271162"/>
    </source>
</evidence>
<evidence type="ECO:0000313" key="4">
    <source>
        <dbReference type="WBParaSite" id="NBR_0002278201-mRNA-1"/>
    </source>
</evidence>
<dbReference type="WBParaSite" id="NBR_0002278201-mRNA-1">
    <property type="protein sequence ID" value="NBR_0002278201-mRNA-1"/>
    <property type="gene ID" value="NBR_0002278201"/>
</dbReference>
<dbReference type="EMBL" id="UYSL01029172">
    <property type="protein sequence ID" value="VDL87831.1"/>
    <property type="molecule type" value="Genomic_DNA"/>
</dbReference>
<sequence length="65" mass="7361">MRPKEMLSSSTFYFLFAALFCCSFYANMFYNLYKVGVHGSFVVQSVGILSSRFPIPSEICELGDI</sequence>
<keyword evidence="1" id="KW-0812">Transmembrane</keyword>
<keyword evidence="1" id="KW-0472">Membrane</keyword>
<keyword evidence="3" id="KW-1185">Reference proteome</keyword>
<dbReference type="Proteomes" id="UP000271162">
    <property type="component" value="Unassembled WGS sequence"/>
</dbReference>
<evidence type="ECO:0000256" key="1">
    <source>
        <dbReference type="SAM" id="Phobius"/>
    </source>
</evidence>
<proteinExistence type="predicted"/>
<evidence type="ECO:0000313" key="2">
    <source>
        <dbReference type="EMBL" id="VDL87831.1"/>
    </source>
</evidence>
<accession>A0A0N4YZW0</accession>
<protein>
    <submittedName>
        <fullName evidence="4">Secreted protein</fullName>
    </submittedName>
</protein>
<reference evidence="4" key="1">
    <citation type="submission" date="2017-02" db="UniProtKB">
        <authorList>
            <consortium name="WormBaseParasite"/>
        </authorList>
    </citation>
    <scope>IDENTIFICATION</scope>
</reference>